<keyword evidence="5" id="KW-1185">Reference proteome</keyword>
<dbReference type="FunFam" id="3.40.50.720:FF:000363">
    <property type="entry name" value="D-isomer specific 2-hydroxyacid dehydrogenase"/>
    <property type="match status" value="1"/>
</dbReference>
<evidence type="ECO:0000256" key="1">
    <source>
        <dbReference type="ARBA" id="ARBA00023002"/>
    </source>
</evidence>
<dbReference type="EMBL" id="JBIMZQ010000038">
    <property type="protein sequence ID" value="KAL3661012.1"/>
    <property type="molecule type" value="Genomic_DNA"/>
</dbReference>
<dbReference type="Pfam" id="PF02826">
    <property type="entry name" value="2-Hacid_dh_C"/>
    <property type="match status" value="1"/>
</dbReference>
<evidence type="ECO:0000313" key="5">
    <source>
        <dbReference type="Proteomes" id="UP001632037"/>
    </source>
</evidence>
<dbReference type="AlphaFoldDB" id="A0ABD3F4T3"/>
<dbReference type="GO" id="GO:0016491">
    <property type="term" value="F:oxidoreductase activity"/>
    <property type="evidence" value="ECO:0007669"/>
    <property type="project" value="UniProtKB-KW"/>
</dbReference>
<dbReference type="Proteomes" id="UP001632037">
    <property type="component" value="Unassembled WGS sequence"/>
</dbReference>
<dbReference type="InterPro" id="IPR006140">
    <property type="entry name" value="D-isomer_DH_NAD-bd"/>
</dbReference>
<accession>A0ABD3F4T3</accession>
<feature type="domain" description="D-isomer specific 2-hydroxyacid dehydrogenase NAD-binding" evidence="3">
    <location>
        <begin position="31"/>
        <end position="206"/>
    </location>
</feature>
<dbReference type="Gene3D" id="3.40.50.720">
    <property type="entry name" value="NAD(P)-binding Rossmann-like Domain"/>
    <property type="match status" value="2"/>
</dbReference>
<proteinExistence type="predicted"/>
<dbReference type="PANTHER" id="PTHR43333:SF1">
    <property type="entry name" value="D-ISOMER SPECIFIC 2-HYDROXYACID DEHYDROGENASE NAD-BINDING DOMAIN-CONTAINING PROTEIN"/>
    <property type="match status" value="1"/>
</dbReference>
<gene>
    <name evidence="4" type="ORF">V7S43_014028</name>
</gene>
<dbReference type="InterPro" id="IPR036291">
    <property type="entry name" value="NAD(P)-bd_dom_sf"/>
</dbReference>
<keyword evidence="1" id="KW-0560">Oxidoreductase</keyword>
<evidence type="ECO:0000313" key="4">
    <source>
        <dbReference type="EMBL" id="KAL3661012.1"/>
    </source>
</evidence>
<evidence type="ECO:0000256" key="2">
    <source>
        <dbReference type="ARBA" id="ARBA00023027"/>
    </source>
</evidence>
<protein>
    <recommendedName>
        <fullName evidence="3">D-isomer specific 2-hydroxyacid dehydrogenase NAD-binding domain-containing protein</fullName>
    </recommendedName>
</protein>
<keyword evidence="2" id="KW-0520">NAD</keyword>
<organism evidence="4 5">
    <name type="scientific">Phytophthora oleae</name>
    <dbReference type="NCBI Taxonomy" id="2107226"/>
    <lineage>
        <taxon>Eukaryota</taxon>
        <taxon>Sar</taxon>
        <taxon>Stramenopiles</taxon>
        <taxon>Oomycota</taxon>
        <taxon>Peronosporomycetes</taxon>
        <taxon>Peronosporales</taxon>
        <taxon>Peronosporaceae</taxon>
        <taxon>Phytophthora</taxon>
    </lineage>
</organism>
<dbReference type="PANTHER" id="PTHR43333">
    <property type="entry name" value="2-HACID_DH_C DOMAIN-CONTAINING PROTEIN"/>
    <property type="match status" value="1"/>
</dbReference>
<dbReference type="SUPFAM" id="SSF51735">
    <property type="entry name" value="NAD(P)-binding Rossmann-fold domains"/>
    <property type="match status" value="1"/>
</dbReference>
<name>A0ABD3F4T3_9STRA</name>
<evidence type="ECO:0000259" key="3">
    <source>
        <dbReference type="Pfam" id="PF02826"/>
    </source>
</evidence>
<sequence>MQNIPKFTLTRAGRFLPQVMGQYVFGYVTLFERMVLEAMDFQAKHEYARPQMAQFRPSPTVTIGVLGLGDIGQGVGKMLRGAGYRVLGFKRRVSPEQELELAHCADHVTSDLNEVLSQSDYLVNVLPSTSSTQYLLTEKNLELCKERKPVFINIGRGDVVAKKTIIDALDSGVWSRAVLDVFEQEPLPRDSALWSHPSVLLTPHVAGYPFAEDTASIFVDNFNRYLRGEPMFYKVDWTVGY</sequence>
<comment type="caution">
    <text evidence="4">The sequence shown here is derived from an EMBL/GenBank/DDBJ whole genome shotgun (WGS) entry which is preliminary data.</text>
</comment>
<reference evidence="4 5" key="1">
    <citation type="submission" date="2024-09" db="EMBL/GenBank/DDBJ databases">
        <title>Genome sequencing and assembly of Phytophthora oleae, isolate VK10A, causative agent of rot of olive drupes.</title>
        <authorList>
            <person name="Conti Taguali S."/>
            <person name="Riolo M."/>
            <person name="La Spada F."/>
            <person name="Cacciola S.O."/>
            <person name="Dionisio G."/>
        </authorList>
    </citation>
    <scope>NUCLEOTIDE SEQUENCE [LARGE SCALE GENOMIC DNA]</scope>
    <source>
        <strain evidence="4 5">VK10A</strain>
    </source>
</reference>